<organism evidence="1">
    <name type="scientific">Roseihalotalea indica</name>
    <dbReference type="NCBI Taxonomy" id="2867963"/>
    <lineage>
        <taxon>Bacteria</taxon>
        <taxon>Pseudomonadati</taxon>
        <taxon>Bacteroidota</taxon>
        <taxon>Cytophagia</taxon>
        <taxon>Cytophagales</taxon>
        <taxon>Catalimonadaceae</taxon>
        <taxon>Roseihalotalea</taxon>
    </lineage>
</organism>
<sequence length="101" mass="12010">MILYNVTVNVEHSIEKEWLQWMRTEHILDIINTGLFQNAKIFRLLNVEQSEGTSTYAIQYFAKSQADFKQYEQEHAPALREEQLKRFGNRALAFRTLMEEV</sequence>
<dbReference type="EMBL" id="CP120682">
    <property type="protein sequence ID" value="WKN37853.1"/>
    <property type="molecule type" value="Genomic_DNA"/>
</dbReference>
<dbReference type="InterPro" id="IPR025563">
    <property type="entry name" value="DUF4286"/>
</dbReference>
<protein>
    <submittedName>
        <fullName evidence="1">DUF4286 family protein</fullName>
    </submittedName>
</protein>
<name>A0AA49JEA8_9BACT</name>
<gene>
    <name evidence="1" type="ORF">K4G66_03915</name>
</gene>
<dbReference type="AlphaFoldDB" id="A0AA49JEA8"/>
<proteinExistence type="predicted"/>
<evidence type="ECO:0000313" key="1">
    <source>
        <dbReference type="EMBL" id="WKN37853.1"/>
    </source>
</evidence>
<reference evidence="1" key="1">
    <citation type="journal article" date="2023" name="Comput. Struct. Biotechnol. J.">
        <title>Discovery of a novel marine Bacteroidetes with a rich repertoire of carbohydrate-active enzymes.</title>
        <authorList>
            <person name="Chen B."/>
            <person name="Liu G."/>
            <person name="Chen Q."/>
            <person name="Wang H."/>
            <person name="Liu L."/>
            <person name="Tang K."/>
        </authorList>
    </citation>
    <scope>NUCLEOTIDE SEQUENCE</scope>
    <source>
        <strain evidence="1">TK19036</strain>
    </source>
</reference>
<dbReference type="Pfam" id="PF14114">
    <property type="entry name" value="DUF4286"/>
    <property type="match status" value="1"/>
</dbReference>
<reference evidence="1" key="2">
    <citation type="journal article" date="2024" name="Antonie Van Leeuwenhoek">
        <title>Roseihalotalea indica gen. nov., sp. nov., a halophilic Bacteroidetes from mesopelagic Southwest Indian Ocean with higher carbohydrate metabolic potential.</title>
        <authorList>
            <person name="Chen B."/>
            <person name="Zhang M."/>
            <person name="Lin D."/>
            <person name="Ye J."/>
            <person name="Tang K."/>
        </authorList>
    </citation>
    <scope>NUCLEOTIDE SEQUENCE</scope>
    <source>
        <strain evidence="1">TK19036</strain>
    </source>
</reference>
<accession>A0AA49JEA8</accession>